<dbReference type="EMBL" id="JAVRRJ010000002">
    <property type="protein sequence ID" value="KAK5087833.1"/>
    <property type="molecule type" value="Genomic_DNA"/>
</dbReference>
<accession>A0AAN7T3K7</accession>
<proteinExistence type="predicted"/>
<evidence type="ECO:0000256" key="6">
    <source>
        <dbReference type="ARBA" id="ARBA00023242"/>
    </source>
</evidence>
<keyword evidence="6" id="KW-0539">Nucleus</keyword>
<dbReference type="Pfam" id="PF11951">
    <property type="entry name" value="Fungal_trans_2"/>
    <property type="match status" value="1"/>
</dbReference>
<evidence type="ECO:0000256" key="3">
    <source>
        <dbReference type="ARBA" id="ARBA00023015"/>
    </source>
</evidence>
<dbReference type="PANTHER" id="PTHR36206">
    <property type="entry name" value="ASPERCRYPTIN BIOSYNTHESIS CLUSTER-SPECIFIC TRANSCRIPTION REGULATOR ATNN-RELATED"/>
    <property type="match status" value="1"/>
</dbReference>
<keyword evidence="1" id="KW-0479">Metal-binding</keyword>
<dbReference type="InterPro" id="IPR021858">
    <property type="entry name" value="Fun_TF"/>
</dbReference>
<sequence>MVFSTLLREPNHDLRWLRMVIPAATVNLAVSTSLICLGSVFEYFSKPIGSRNPSTSISFYQKAISALQNEINELEYGLLPAFMASIVLAASEALFRRMPAALIHLQGAFRILGLASEVSKHSLNTKCIEGNEDINDIALNMDMHTAWYRLSQPPDLPLNFGLSGNLTKRRDIINERRLFASLLHDCYHFACKAATFKYRPFTSIPSSILAEQQTLVASLDRCLALLNIDNTADNEAHKAESLIQKCQCLSTFIYLSTILQPYEKAYDAFEIKFCQIIETAQFIIDNYYQNHSSLPFFRFRPGIFQPLYFTAMKYRNSYQRRRAVELIRRIGFEGPWNAQLMAAIATRAINIEEASNVPDVPNLSVHQISECTRVHGSGHVSPAVENIQSSIFAEAEFSICTDVKGMIAAADELEQRQFWNIWTEQVQIPDYV</sequence>
<keyword evidence="5" id="KW-0804">Transcription</keyword>
<protein>
    <submittedName>
        <fullName evidence="7">Uncharacterized protein</fullName>
    </submittedName>
</protein>
<name>A0AAN7T3K7_9EURO</name>
<keyword evidence="2" id="KW-0862">Zinc</keyword>
<gene>
    <name evidence="7" type="ORF">LTR05_002048</name>
</gene>
<dbReference type="GO" id="GO:0003677">
    <property type="term" value="F:DNA binding"/>
    <property type="evidence" value="ECO:0007669"/>
    <property type="project" value="UniProtKB-KW"/>
</dbReference>
<dbReference type="AlphaFoldDB" id="A0AAN7T3K7"/>
<dbReference type="PANTHER" id="PTHR36206:SF4">
    <property type="entry name" value="HYPOTHETICAL CONSERVED PROTEIN (EUROFUNG)-RELATED"/>
    <property type="match status" value="1"/>
</dbReference>
<keyword evidence="3" id="KW-0805">Transcription regulation</keyword>
<evidence type="ECO:0000313" key="8">
    <source>
        <dbReference type="Proteomes" id="UP001309876"/>
    </source>
</evidence>
<evidence type="ECO:0000256" key="4">
    <source>
        <dbReference type="ARBA" id="ARBA00023125"/>
    </source>
</evidence>
<dbReference type="GO" id="GO:0046872">
    <property type="term" value="F:metal ion binding"/>
    <property type="evidence" value="ECO:0007669"/>
    <property type="project" value="UniProtKB-KW"/>
</dbReference>
<evidence type="ECO:0000313" key="7">
    <source>
        <dbReference type="EMBL" id="KAK5087833.1"/>
    </source>
</evidence>
<keyword evidence="8" id="KW-1185">Reference proteome</keyword>
<dbReference type="Proteomes" id="UP001309876">
    <property type="component" value="Unassembled WGS sequence"/>
</dbReference>
<dbReference type="InterPro" id="IPR052360">
    <property type="entry name" value="Transcr_Regulatory_Proteins"/>
</dbReference>
<evidence type="ECO:0000256" key="5">
    <source>
        <dbReference type="ARBA" id="ARBA00023163"/>
    </source>
</evidence>
<evidence type="ECO:0000256" key="2">
    <source>
        <dbReference type="ARBA" id="ARBA00022833"/>
    </source>
</evidence>
<evidence type="ECO:0000256" key="1">
    <source>
        <dbReference type="ARBA" id="ARBA00022723"/>
    </source>
</evidence>
<reference evidence="7 8" key="1">
    <citation type="submission" date="2023-08" db="EMBL/GenBank/DDBJ databases">
        <title>Black Yeasts Isolated from many extreme environments.</title>
        <authorList>
            <person name="Coleine C."/>
            <person name="Stajich J.E."/>
            <person name="Selbmann L."/>
        </authorList>
    </citation>
    <scope>NUCLEOTIDE SEQUENCE [LARGE SCALE GENOMIC DNA]</scope>
    <source>
        <strain evidence="7 8">CCFEE 5910</strain>
    </source>
</reference>
<organism evidence="7 8">
    <name type="scientific">Lithohypha guttulata</name>
    <dbReference type="NCBI Taxonomy" id="1690604"/>
    <lineage>
        <taxon>Eukaryota</taxon>
        <taxon>Fungi</taxon>
        <taxon>Dikarya</taxon>
        <taxon>Ascomycota</taxon>
        <taxon>Pezizomycotina</taxon>
        <taxon>Eurotiomycetes</taxon>
        <taxon>Chaetothyriomycetidae</taxon>
        <taxon>Chaetothyriales</taxon>
        <taxon>Trichomeriaceae</taxon>
        <taxon>Lithohypha</taxon>
    </lineage>
</organism>
<keyword evidence="4" id="KW-0238">DNA-binding</keyword>
<comment type="caution">
    <text evidence="7">The sequence shown here is derived from an EMBL/GenBank/DDBJ whole genome shotgun (WGS) entry which is preliminary data.</text>
</comment>